<feature type="transmembrane region" description="Helical" evidence="2">
    <location>
        <begin position="94"/>
        <end position="123"/>
    </location>
</feature>
<keyword evidence="2" id="KW-0812">Transmembrane</keyword>
<protein>
    <submittedName>
        <fullName evidence="3">Uncharacterized protein</fullName>
    </submittedName>
</protein>
<gene>
    <name evidence="3" type="ORF">GCM10010191_43750</name>
</gene>
<evidence type="ECO:0000313" key="3">
    <source>
        <dbReference type="EMBL" id="GAA2426472.1"/>
    </source>
</evidence>
<evidence type="ECO:0000256" key="1">
    <source>
        <dbReference type="SAM" id="MobiDB-lite"/>
    </source>
</evidence>
<keyword evidence="2" id="KW-0472">Membrane</keyword>
<sequence>MAAAQQTGTGTRTAQRRGAQNRRTGTTRKAAAKEEGTAQKSRRTATVPVPVVTPHVTVHRVHLPAPPRLPVSGREVADVGKAVTAYLPPRDRMVYYAGLGALAAFGVVDWPVALAIGVGVGIARRAGRARDQRPWATGEQERAKK</sequence>
<keyword evidence="4" id="KW-1185">Reference proteome</keyword>
<keyword evidence="2" id="KW-1133">Transmembrane helix</keyword>
<dbReference type="RefSeq" id="WP_344591166.1">
    <property type="nucleotide sequence ID" value="NZ_BAAARW010000016.1"/>
</dbReference>
<name>A0ABP5WFN9_9ACTN</name>
<evidence type="ECO:0000313" key="4">
    <source>
        <dbReference type="Proteomes" id="UP001501231"/>
    </source>
</evidence>
<dbReference type="Proteomes" id="UP001501231">
    <property type="component" value="Unassembled WGS sequence"/>
</dbReference>
<evidence type="ECO:0000256" key="2">
    <source>
        <dbReference type="SAM" id="Phobius"/>
    </source>
</evidence>
<proteinExistence type="predicted"/>
<organism evidence="3 4">
    <name type="scientific">Actinomadura vinacea</name>
    <dbReference type="NCBI Taxonomy" id="115336"/>
    <lineage>
        <taxon>Bacteria</taxon>
        <taxon>Bacillati</taxon>
        <taxon>Actinomycetota</taxon>
        <taxon>Actinomycetes</taxon>
        <taxon>Streptosporangiales</taxon>
        <taxon>Thermomonosporaceae</taxon>
        <taxon>Actinomadura</taxon>
    </lineage>
</organism>
<feature type="region of interest" description="Disordered" evidence="1">
    <location>
        <begin position="1"/>
        <end position="52"/>
    </location>
</feature>
<dbReference type="EMBL" id="BAAARW010000016">
    <property type="protein sequence ID" value="GAA2426472.1"/>
    <property type="molecule type" value="Genomic_DNA"/>
</dbReference>
<feature type="compositionally biased region" description="Low complexity" evidence="1">
    <location>
        <begin position="1"/>
        <end position="18"/>
    </location>
</feature>
<accession>A0ABP5WFN9</accession>
<reference evidence="4" key="1">
    <citation type="journal article" date="2019" name="Int. J. Syst. Evol. Microbiol.">
        <title>The Global Catalogue of Microorganisms (GCM) 10K type strain sequencing project: providing services to taxonomists for standard genome sequencing and annotation.</title>
        <authorList>
            <consortium name="The Broad Institute Genomics Platform"/>
            <consortium name="The Broad Institute Genome Sequencing Center for Infectious Disease"/>
            <person name="Wu L."/>
            <person name="Ma J."/>
        </authorList>
    </citation>
    <scope>NUCLEOTIDE SEQUENCE [LARGE SCALE GENOMIC DNA]</scope>
    <source>
        <strain evidence="4">JCM 3325</strain>
    </source>
</reference>
<comment type="caution">
    <text evidence="3">The sequence shown here is derived from an EMBL/GenBank/DDBJ whole genome shotgun (WGS) entry which is preliminary data.</text>
</comment>